<keyword evidence="2" id="KW-0067">ATP-binding</keyword>
<evidence type="ECO:0000313" key="6">
    <source>
        <dbReference type="Proteomes" id="UP000198967"/>
    </source>
</evidence>
<dbReference type="RefSeq" id="WP_245707311.1">
    <property type="nucleotide sequence ID" value="NZ_FNBE01000003.1"/>
</dbReference>
<protein>
    <submittedName>
        <fullName evidence="5">Putative RecB family exonuclease</fullName>
    </submittedName>
</protein>
<dbReference type="GO" id="GO:0004386">
    <property type="term" value="F:helicase activity"/>
    <property type="evidence" value="ECO:0007669"/>
    <property type="project" value="UniProtKB-KW"/>
</dbReference>
<keyword evidence="1" id="KW-0227">DNA damage</keyword>
<keyword evidence="5" id="KW-0540">Nuclease</keyword>
<keyword evidence="6" id="KW-1185">Reference proteome</keyword>
<name>A0A1G7HJU9_PSEOR</name>
<evidence type="ECO:0000256" key="2">
    <source>
        <dbReference type="ARBA" id="ARBA00022806"/>
    </source>
</evidence>
<keyword evidence="5" id="KW-0269">Exonuclease</keyword>
<accession>A0A1G7HJU9</accession>
<dbReference type="Proteomes" id="UP000198967">
    <property type="component" value="Unassembled WGS sequence"/>
</dbReference>
<keyword evidence="5" id="KW-0378">Hydrolase</keyword>
<keyword evidence="3" id="KW-0234">DNA repair</keyword>
<evidence type="ECO:0000256" key="1">
    <source>
        <dbReference type="ARBA" id="ARBA00022763"/>
    </source>
</evidence>
<dbReference type="EMBL" id="FNBE01000003">
    <property type="protein sequence ID" value="SDF00641.1"/>
    <property type="molecule type" value="Genomic_DNA"/>
</dbReference>
<dbReference type="InterPro" id="IPR011604">
    <property type="entry name" value="PDDEXK-like_dom_sf"/>
</dbReference>
<dbReference type="InterPro" id="IPR038726">
    <property type="entry name" value="PDDEXK_AddAB-type"/>
</dbReference>
<dbReference type="GO" id="GO:0006281">
    <property type="term" value="P:DNA repair"/>
    <property type="evidence" value="ECO:0007669"/>
    <property type="project" value="UniProtKB-KW"/>
</dbReference>
<dbReference type="Pfam" id="PF12705">
    <property type="entry name" value="PDDEXK_1"/>
    <property type="match status" value="1"/>
</dbReference>
<feature type="domain" description="PD-(D/E)XK endonuclease-like" evidence="4">
    <location>
        <begin position="11"/>
        <end position="261"/>
    </location>
</feature>
<reference evidence="5 6" key="1">
    <citation type="submission" date="2016-10" db="EMBL/GenBank/DDBJ databases">
        <authorList>
            <person name="de Groot N.N."/>
        </authorList>
    </citation>
    <scope>NUCLEOTIDE SEQUENCE [LARGE SCALE GENOMIC DNA]</scope>
    <source>
        <strain evidence="5 6">CGMCC 4.3143</strain>
    </source>
</reference>
<evidence type="ECO:0000259" key="4">
    <source>
        <dbReference type="Pfam" id="PF12705"/>
    </source>
</evidence>
<evidence type="ECO:0000256" key="3">
    <source>
        <dbReference type="ARBA" id="ARBA00023204"/>
    </source>
</evidence>
<dbReference type="AlphaFoldDB" id="A0A1G7HJU9"/>
<dbReference type="InterPro" id="IPR011335">
    <property type="entry name" value="Restrct_endonuc-II-like"/>
</dbReference>
<sequence length="294" mass="32452">MNEDERRRPALSPSRAADFKQCPLLYRFRAVDRLPEAPSPAALRGTVVHAVLERLFDLPAAERVPAAARSLLPRVWAELLTEAPELAAVIPEPQEDGTDRIGAWLTSAEELLETYFVLEDPRAVEPGERELLVETVLPSGVPLRGYLDRLDVDGDGGLRIVDYKSGAAPRESGESRALFQMKFYALALLRLRGRVPTQLRLVYLGRGGEQLSYRPDAEELQRYGRILEAIWAAIVEADRTGEFRPSRGAACEWCAHKALCPAWEGTPPPYPGWPELRGEAPTAPFGTPGGMMGS</sequence>
<keyword evidence="2" id="KW-0547">Nucleotide-binding</keyword>
<evidence type="ECO:0000313" key="5">
    <source>
        <dbReference type="EMBL" id="SDF00641.1"/>
    </source>
</evidence>
<dbReference type="STRING" id="366584.SAMN05216377_10337"/>
<gene>
    <name evidence="5" type="ORF">SAMN05216377_10337</name>
</gene>
<dbReference type="SUPFAM" id="SSF52980">
    <property type="entry name" value="Restriction endonuclease-like"/>
    <property type="match status" value="1"/>
</dbReference>
<keyword evidence="2" id="KW-0347">Helicase</keyword>
<proteinExistence type="predicted"/>
<dbReference type="GO" id="GO:0004527">
    <property type="term" value="F:exonuclease activity"/>
    <property type="evidence" value="ECO:0007669"/>
    <property type="project" value="UniProtKB-KW"/>
</dbReference>
<dbReference type="Gene3D" id="3.90.320.10">
    <property type="match status" value="1"/>
</dbReference>
<organism evidence="5 6">
    <name type="scientific">Pseudonocardia oroxyli</name>
    <dbReference type="NCBI Taxonomy" id="366584"/>
    <lineage>
        <taxon>Bacteria</taxon>
        <taxon>Bacillati</taxon>
        <taxon>Actinomycetota</taxon>
        <taxon>Actinomycetes</taxon>
        <taxon>Pseudonocardiales</taxon>
        <taxon>Pseudonocardiaceae</taxon>
        <taxon>Pseudonocardia</taxon>
    </lineage>
</organism>